<dbReference type="EMBL" id="CM043025">
    <property type="protein sequence ID" value="KAI4554182.1"/>
    <property type="molecule type" value="Genomic_DNA"/>
</dbReference>
<gene>
    <name evidence="1" type="ORF">MJG53_019481</name>
</gene>
<accession>A0ACB9TZF1</accession>
<protein>
    <submittedName>
        <fullName evidence="1">Uncharacterized protein</fullName>
    </submittedName>
</protein>
<sequence length="1207" mass="135185">MESGGGAPPAGAVGAAAEPPQCPLPPVGEGVAGPPGPPEPEGAAEGAGVGGEGAGGGGPRRALRAVYVRSESPRGGAAGGPEAGARQCLLRACEAEGAHLISVPFGELDFGETAVLDAFYDADVAVVDMSDVSRQPSLFYHLGVRESFDMANNVILYHDTDADTALSLKDMVTQKNTASSGNYYFIPYIVTPCADYFCCESDAQRRASEYMQPNWDTLLGPLCVPLVDRFTSLLKDIHVTSCAYYKETLLNDIRRAREKYQGDELAKELARIKLRMDNTEVLTSDIVINLLLSYRDIQDYDAMVKLVETLEMLPTCDLADQHNIKFHYAFALNRRNSSGDREKALQVMLQVLQSCDHPAPDMFCLCGRIYKDIFLDSDCKDDASRDSAIEWYLRSLVQNLLLIQRFKKPIIEHSPRQERLNFWLDIIFEATNEVTNGLRFPVLVIEPTKVYQPSYVSINSEAEERTVSLWHVSPTEMKQIHEWNFTASSIRGISISKFDERCCFLYVHDNSDDFQIYFSTENQCSRFCSLVKEMIANGVGSTVELEGETDGDTLEYEYDHDEKGERVVLGKGTYGVVYSQPLHEEIALHKYLKHRNIVQYLGSMSEDGYIKIFMEQVPGGSLSALLRSKWGPMKEPTIKFYTRQILEGLKYLHENQIVHRDIKGDNVLVNTYSGVVKISDFGTSKRLAGVNPCTETFAGTLQYMAPEIIDQGPRGYGAPADIWSLGCTIIEMATSKPPFHELGEPQAVMFKVGMFKIHPEIPETLSAEARACLLSCFEPDPHKRVTAAGLLQEGFFRQVHKGKKNRIAFKPAEGPRGAVLTLPPSGELPGSSSSEHGSVSPDSDAQPDTYFEKSRLPVQRLSHLLSVPDESSALEDRSAALSPEDRDQGLFLLRKDSERRAILYKILWEEQNQVASNLQECIAQSSEELHLSVGHIKQIIAILRDFIRCPEHRVMASTISKLKVDLDFDSSSINQIHLVLFGFQDAVSVPFGPKKHDRRPHWMFAMDNIIRRAVQAAVTILIPELQAHFEPGSETEGMEKDTDEMDEDYSPADPPASEAQVARGWSEPASAVAQEAPPQQHLSFQLSKLRQETSRLLEHLVQKEIEYQNLLRHILEQKTQELYHLRLQFTSSENSVSPPGSHEQRTDKELVEWLQLQGADTRTIEKILEEGYTLSDILNDITKEDLRYLRLRCVELYFENCDCKTWS</sequence>
<organism evidence="1 2">
    <name type="scientific">Ovis ammon polii x Ovis aries</name>
    <dbReference type="NCBI Taxonomy" id="2918886"/>
    <lineage>
        <taxon>Eukaryota</taxon>
        <taxon>Metazoa</taxon>
        <taxon>Chordata</taxon>
        <taxon>Craniata</taxon>
        <taxon>Vertebrata</taxon>
        <taxon>Euteleostomi</taxon>
        <taxon>Mammalia</taxon>
        <taxon>Eutheria</taxon>
        <taxon>Laurasiatheria</taxon>
        <taxon>Artiodactyla</taxon>
        <taxon>Ruminantia</taxon>
        <taxon>Pecora</taxon>
        <taxon>Bovidae</taxon>
        <taxon>Caprinae</taxon>
        <taxon>Ovis</taxon>
    </lineage>
</organism>
<evidence type="ECO:0000313" key="1">
    <source>
        <dbReference type="EMBL" id="KAI4554182.1"/>
    </source>
</evidence>
<name>A0ACB9TZF1_9CETA</name>
<keyword evidence="2" id="KW-1185">Reference proteome</keyword>
<proteinExistence type="predicted"/>
<comment type="caution">
    <text evidence="1">The sequence shown here is derived from an EMBL/GenBank/DDBJ whole genome shotgun (WGS) entry which is preliminary data.</text>
</comment>
<dbReference type="Proteomes" id="UP001057279">
    <property type="component" value="Chromosome X"/>
</dbReference>
<evidence type="ECO:0000313" key="2">
    <source>
        <dbReference type="Proteomes" id="UP001057279"/>
    </source>
</evidence>
<reference evidence="1" key="1">
    <citation type="submission" date="2022-03" db="EMBL/GenBank/DDBJ databases">
        <title>Genomic analyses of argali, domestic sheep and their hybrids provide insights into chromosomal evolution, heterosis and genetic basis of agronomic traits.</title>
        <authorList>
            <person name="Li M."/>
        </authorList>
    </citation>
    <scope>NUCLEOTIDE SEQUENCE</scope>
    <source>
        <strain evidence="1">F1 hybrid</strain>
    </source>
</reference>